<reference evidence="1" key="1">
    <citation type="submission" date="2023-06" db="EMBL/GenBank/DDBJ databases">
        <title>Draft genome sequence of Nocardioides sp. SOB77.</title>
        <authorList>
            <person name="Zhang G."/>
        </authorList>
    </citation>
    <scope>NUCLEOTIDE SEQUENCE</scope>
    <source>
        <strain evidence="1">SOB77</strain>
    </source>
</reference>
<dbReference type="InterPro" id="IPR005587">
    <property type="entry name" value="UPF0304_YfbU"/>
</dbReference>
<organism evidence="1 2">
    <name type="scientific">Nocardioides oceani</name>
    <dbReference type="NCBI Taxonomy" id="3058369"/>
    <lineage>
        <taxon>Bacteria</taxon>
        <taxon>Bacillati</taxon>
        <taxon>Actinomycetota</taxon>
        <taxon>Actinomycetes</taxon>
        <taxon>Propionibacteriales</taxon>
        <taxon>Nocardioidaceae</taxon>
        <taxon>Nocardioides</taxon>
    </lineage>
</organism>
<comment type="caution">
    <text evidence="1">The sequence shown here is derived from an EMBL/GenBank/DDBJ whole genome shotgun (WGS) entry which is preliminary data.</text>
</comment>
<evidence type="ECO:0000313" key="2">
    <source>
        <dbReference type="Proteomes" id="UP001168620"/>
    </source>
</evidence>
<dbReference type="InterPro" id="IPR010985">
    <property type="entry name" value="Ribbon_hlx_hlx"/>
</dbReference>
<evidence type="ECO:0000313" key="1">
    <source>
        <dbReference type="EMBL" id="MDN4175208.1"/>
    </source>
</evidence>
<name>A0ABT8FKI9_9ACTN</name>
<dbReference type="CDD" id="cd21631">
    <property type="entry name" value="RHH_CopG_NikR-like"/>
    <property type="match status" value="1"/>
</dbReference>
<dbReference type="SUPFAM" id="SSF116960">
    <property type="entry name" value="YfbU-like"/>
    <property type="match status" value="1"/>
</dbReference>
<dbReference type="Pfam" id="PF03887">
    <property type="entry name" value="YfbU"/>
    <property type="match status" value="1"/>
</dbReference>
<dbReference type="SUPFAM" id="SSF47598">
    <property type="entry name" value="Ribbon-helix-helix"/>
    <property type="match status" value="1"/>
</dbReference>
<dbReference type="Proteomes" id="UP001168620">
    <property type="component" value="Unassembled WGS sequence"/>
</dbReference>
<sequence length="258" mass="30194">MAVLNIRLDDRVRDRLKEMADDEGLTLSEFVRDLLMEVVVPVYEEDEGRRSEEPAPESMRIMDRQVLSLLHRILARVLPKDANDVDGDPEYQLMRAQILESGFTGEYSYEVAGFRTELSRRDCRRVVDILQMFRMLTYSIAHLAKVGTPVDGELARALEFQGFDFDDSLEGHMADYVEFQMREPERWTELRDQVARADGGNSHWPMLDTYLRMLAEFRRIMDGRERRGGLDRHDYLLSAEELQHIRDARVHPSRRSED</sequence>
<dbReference type="InterPro" id="IPR023146">
    <property type="entry name" value="YfbU_alpha-helical_sf"/>
</dbReference>
<dbReference type="Gene3D" id="1.10.3190.10">
    <property type="entry name" value="yfbu gene product, domain 2"/>
    <property type="match status" value="1"/>
</dbReference>
<protein>
    <submittedName>
        <fullName evidence="1">YfbU family protein</fullName>
    </submittedName>
</protein>
<accession>A0ABT8FKI9</accession>
<gene>
    <name evidence="1" type="ORF">QWY28_19745</name>
</gene>
<keyword evidence="2" id="KW-1185">Reference proteome</keyword>
<proteinExistence type="predicted"/>
<dbReference type="EMBL" id="JAUHJQ010000011">
    <property type="protein sequence ID" value="MDN4175208.1"/>
    <property type="molecule type" value="Genomic_DNA"/>
</dbReference>
<dbReference type="RefSeq" id="WP_300954388.1">
    <property type="nucleotide sequence ID" value="NZ_JAUHJQ010000011.1"/>
</dbReference>